<reference evidence="1" key="1">
    <citation type="submission" date="2021-03" db="EMBL/GenBank/DDBJ databases">
        <title>Genomic Encyclopedia of Type Strains, Phase IV (KMG-IV): sequencing the most valuable type-strain genomes for metagenomic binning, comparative biology and taxonomic classification.</title>
        <authorList>
            <person name="Goeker M."/>
        </authorList>
    </citation>
    <scope>NUCLEOTIDE SEQUENCE</scope>
    <source>
        <strain evidence="1">DSM 101588</strain>
    </source>
</reference>
<evidence type="ECO:0000313" key="2">
    <source>
        <dbReference type="Proteomes" id="UP001166402"/>
    </source>
</evidence>
<protein>
    <submittedName>
        <fullName evidence="1">Uncharacterized protein</fullName>
    </submittedName>
</protein>
<dbReference type="RefSeq" id="WP_209452733.1">
    <property type="nucleotide sequence ID" value="NZ_JAGGLT010000002.1"/>
</dbReference>
<organism evidence="1 2">
    <name type="scientific">Thermoanaerobacterium butyriciformans</name>
    <dbReference type="NCBI Taxonomy" id="1702242"/>
    <lineage>
        <taxon>Bacteria</taxon>
        <taxon>Bacillati</taxon>
        <taxon>Bacillota</taxon>
        <taxon>Clostridia</taxon>
        <taxon>Thermoanaerobacterales</taxon>
        <taxon>Thermoanaerobacteraceae</taxon>
        <taxon>Thermoanaerobacterium</taxon>
    </lineage>
</organism>
<name>A0ABS4NAT5_9THEO</name>
<comment type="caution">
    <text evidence="1">The sequence shown here is derived from an EMBL/GenBank/DDBJ whole genome shotgun (WGS) entry which is preliminary data.</text>
</comment>
<evidence type="ECO:0000313" key="1">
    <source>
        <dbReference type="EMBL" id="MBP2070754.1"/>
    </source>
</evidence>
<accession>A0ABS4NAT5</accession>
<proteinExistence type="predicted"/>
<dbReference type="Proteomes" id="UP001166402">
    <property type="component" value="Unassembled WGS sequence"/>
</dbReference>
<gene>
    <name evidence="1" type="ORF">J2Z80_000252</name>
</gene>
<keyword evidence="2" id="KW-1185">Reference proteome</keyword>
<dbReference type="EMBL" id="JAGGLT010000002">
    <property type="protein sequence ID" value="MBP2070754.1"/>
    <property type="molecule type" value="Genomic_DNA"/>
</dbReference>
<sequence length="98" mass="11007">MLIELWGCDVWIVFSGHAFDRVDDRDIVMELIPNDIKSAEDELGNLKVGDKFVIKDTFSNITVVGIIKKSDLIKIITIVDKGKDFIAKNVSDIIIELS</sequence>